<sequence>MSILDNLNDMQKKAAKLVEGPGLILAGAGSGKTRTITYKIAYMVKEMGIEKENILALTFTNKAANEMKERIKKLMNENTADMQVSTFHSFGVKLLRMYGSNIGFTSNFNIYDTDDSMSIIKKIIKKLVLRNELTPRAYLAKISKLKEDEIMPEDYEKMVNISINANREFYDIYKEYQDELKKSNSMDFSDILYYTKKLTENKRILPILQDRYRYILVDEYQDTNKLQYAIIKNLASKYKNIWVVGDEDQSIYAFRGADISNILNFEKDYDNVNIIRLEQNYRSTSNILNLANSVIKNNMTSLGKKLWTTNEEGKKIVLFDAETPYQEARYIAKVIKLSNRNLNEFAILYRTNYQSRIIEQELLAEGIKSQVYGGLSFYSRKEIKDLMSYLILINNPNDSVNFERAITNPKRKIGAKTIADIVEYANKNNLNYIEALDVNNTAKLKEFKNLMEYLIDFSENNNISSLLQEIIDKTEYLAYIEKEDNYEDRVLNIQELYNSIIEIEKNNTDLKLDEYIQTISLSSSLDDMSDNSVVKLMTIHSSKGLEFETVFLAGFESGLFPNSKSLEDENEIEEERRLLYVALTRAEKELYLTYSKSRMVNGVTIYNKMVSEFFYDMDKNYINHINKIENPYKKPASNVENFNPLKKIKNDSKYKIGQIVIHKSYGKGKVKKVDDKAITVEFSVGEKRIAANLADKFLI</sequence>
<evidence type="ECO:0000256" key="8">
    <source>
        <dbReference type="ARBA" id="ARBA00034617"/>
    </source>
</evidence>
<evidence type="ECO:0000256" key="9">
    <source>
        <dbReference type="ARBA" id="ARBA00034808"/>
    </source>
</evidence>
<keyword evidence="2 11" id="KW-0547">Nucleotide-binding</keyword>
<dbReference type="GO" id="GO:0005524">
    <property type="term" value="F:ATP binding"/>
    <property type="evidence" value="ECO:0007669"/>
    <property type="project" value="UniProtKB-UniRule"/>
</dbReference>
<dbReference type="InterPro" id="IPR014017">
    <property type="entry name" value="DNA_helicase_UvrD-like_C"/>
</dbReference>
<dbReference type="InterPro" id="IPR027417">
    <property type="entry name" value="P-loop_NTPase"/>
</dbReference>
<evidence type="ECO:0000256" key="5">
    <source>
        <dbReference type="ARBA" id="ARBA00022840"/>
    </source>
</evidence>
<dbReference type="RefSeq" id="WP_156683613.1">
    <property type="nucleotide sequence ID" value="NZ_CABWIB010000001.1"/>
</dbReference>
<dbReference type="GO" id="GO:0016787">
    <property type="term" value="F:hydrolase activity"/>
    <property type="evidence" value="ECO:0007669"/>
    <property type="project" value="UniProtKB-UniRule"/>
</dbReference>
<gene>
    <name evidence="14" type="ORF">OMES3154_00919</name>
</gene>
<dbReference type="InterPro" id="IPR013986">
    <property type="entry name" value="DExx_box_DNA_helicase_dom_sf"/>
</dbReference>
<keyword evidence="7" id="KW-0413">Isomerase</keyword>
<evidence type="ECO:0000256" key="10">
    <source>
        <dbReference type="ARBA" id="ARBA00048988"/>
    </source>
</evidence>
<keyword evidence="4 11" id="KW-0347">Helicase</keyword>
<dbReference type="PANTHER" id="PTHR11070">
    <property type="entry name" value="UVRD / RECB / PCRA DNA HELICASE FAMILY MEMBER"/>
    <property type="match status" value="1"/>
</dbReference>
<dbReference type="GO" id="GO:0005829">
    <property type="term" value="C:cytosol"/>
    <property type="evidence" value="ECO:0007669"/>
    <property type="project" value="TreeGrafter"/>
</dbReference>
<dbReference type="Gene3D" id="3.40.50.300">
    <property type="entry name" value="P-loop containing nucleotide triphosphate hydrolases"/>
    <property type="match status" value="2"/>
</dbReference>
<evidence type="ECO:0000256" key="1">
    <source>
        <dbReference type="ARBA" id="ARBA00009922"/>
    </source>
</evidence>
<dbReference type="Pfam" id="PF00580">
    <property type="entry name" value="UvrD-helicase"/>
    <property type="match status" value="1"/>
</dbReference>
<keyword evidence="3 11" id="KW-0378">Hydrolase</keyword>
<keyword evidence="5 11" id="KW-0067">ATP-binding</keyword>
<dbReference type="GO" id="GO:0043138">
    <property type="term" value="F:3'-5' DNA helicase activity"/>
    <property type="evidence" value="ECO:0007669"/>
    <property type="project" value="UniProtKB-EC"/>
</dbReference>
<comment type="catalytic activity">
    <reaction evidence="10">
        <text>ATP + H2O = ADP + phosphate + H(+)</text>
        <dbReference type="Rhea" id="RHEA:13065"/>
        <dbReference type="ChEBI" id="CHEBI:15377"/>
        <dbReference type="ChEBI" id="CHEBI:15378"/>
        <dbReference type="ChEBI" id="CHEBI:30616"/>
        <dbReference type="ChEBI" id="CHEBI:43474"/>
        <dbReference type="ChEBI" id="CHEBI:456216"/>
        <dbReference type="EC" id="5.6.2.4"/>
    </reaction>
</comment>
<dbReference type="Proteomes" id="UP000419017">
    <property type="component" value="Unassembled WGS sequence"/>
</dbReference>
<dbReference type="PROSITE" id="PS51198">
    <property type="entry name" value="UVRD_HELICASE_ATP_BIND"/>
    <property type="match status" value="1"/>
</dbReference>
<feature type="binding site" evidence="11">
    <location>
        <begin position="26"/>
        <end position="33"/>
    </location>
    <ligand>
        <name>ATP</name>
        <dbReference type="ChEBI" id="CHEBI:30616"/>
    </ligand>
</feature>
<dbReference type="PANTHER" id="PTHR11070:SF2">
    <property type="entry name" value="ATP-DEPENDENT DNA HELICASE SRS2"/>
    <property type="match status" value="1"/>
</dbReference>
<dbReference type="EMBL" id="CABWIB010000001">
    <property type="protein sequence ID" value="VWL85634.1"/>
    <property type="molecule type" value="Genomic_DNA"/>
</dbReference>
<dbReference type="Gene3D" id="1.10.486.10">
    <property type="entry name" value="PCRA, domain 4"/>
    <property type="match status" value="1"/>
</dbReference>
<dbReference type="InterPro" id="IPR014016">
    <property type="entry name" value="UvrD-like_ATP-bd"/>
</dbReference>
<dbReference type="Gene3D" id="1.10.10.160">
    <property type="match status" value="1"/>
</dbReference>
<feature type="domain" description="UvrD-like helicase ATP-binding" evidence="12">
    <location>
        <begin position="5"/>
        <end position="284"/>
    </location>
</feature>
<evidence type="ECO:0000256" key="3">
    <source>
        <dbReference type="ARBA" id="ARBA00022801"/>
    </source>
</evidence>
<comment type="similarity">
    <text evidence="1">Belongs to the helicase family. UvrD subfamily.</text>
</comment>
<evidence type="ECO:0000313" key="14">
    <source>
        <dbReference type="EMBL" id="VWL85634.1"/>
    </source>
</evidence>
<dbReference type="AlphaFoldDB" id="A0A6I8MDW8"/>
<evidence type="ECO:0000313" key="15">
    <source>
        <dbReference type="Proteomes" id="UP000419017"/>
    </source>
</evidence>
<name>A0A6I8MDW8_9FUSO</name>
<dbReference type="SUPFAM" id="SSF52540">
    <property type="entry name" value="P-loop containing nucleoside triphosphate hydrolases"/>
    <property type="match status" value="1"/>
</dbReference>
<evidence type="ECO:0000256" key="7">
    <source>
        <dbReference type="ARBA" id="ARBA00023235"/>
    </source>
</evidence>
<reference evidence="14 15" key="1">
    <citation type="submission" date="2019-10" db="EMBL/GenBank/DDBJ databases">
        <authorList>
            <person name="Blom J."/>
        </authorList>
    </citation>
    <scope>NUCLEOTIDE SEQUENCE [LARGE SCALE GENOMIC DNA]</scope>
    <source>
        <strain evidence="14 15">ES3154-GLU</strain>
    </source>
</reference>
<feature type="domain" description="UvrD-like helicase C-terminal" evidence="13">
    <location>
        <begin position="285"/>
        <end position="544"/>
    </location>
</feature>
<keyword evidence="6" id="KW-0238">DNA-binding</keyword>
<evidence type="ECO:0000259" key="13">
    <source>
        <dbReference type="PROSITE" id="PS51217"/>
    </source>
</evidence>
<proteinExistence type="inferred from homology"/>
<dbReference type="PROSITE" id="PS51217">
    <property type="entry name" value="UVRD_HELICASE_CTER"/>
    <property type="match status" value="1"/>
</dbReference>
<evidence type="ECO:0000256" key="11">
    <source>
        <dbReference type="PROSITE-ProRule" id="PRU00560"/>
    </source>
</evidence>
<organism evidence="14 15">
    <name type="scientific">Oceanivirga miroungae</name>
    <dbReference type="NCBI Taxonomy" id="1130046"/>
    <lineage>
        <taxon>Bacteria</taxon>
        <taxon>Fusobacteriati</taxon>
        <taxon>Fusobacteriota</taxon>
        <taxon>Fusobacteriia</taxon>
        <taxon>Fusobacteriales</taxon>
        <taxon>Leptotrichiaceae</taxon>
        <taxon>Oceanivirga</taxon>
    </lineage>
</organism>
<dbReference type="GO" id="GO:0003677">
    <property type="term" value="F:DNA binding"/>
    <property type="evidence" value="ECO:0007669"/>
    <property type="project" value="UniProtKB-KW"/>
</dbReference>
<dbReference type="GO" id="GO:0033202">
    <property type="term" value="C:DNA helicase complex"/>
    <property type="evidence" value="ECO:0007669"/>
    <property type="project" value="TreeGrafter"/>
</dbReference>
<dbReference type="EC" id="5.6.2.4" evidence="9"/>
<evidence type="ECO:0000256" key="6">
    <source>
        <dbReference type="ARBA" id="ARBA00023125"/>
    </source>
</evidence>
<evidence type="ECO:0000259" key="12">
    <source>
        <dbReference type="PROSITE" id="PS51198"/>
    </source>
</evidence>
<evidence type="ECO:0000256" key="4">
    <source>
        <dbReference type="ARBA" id="ARBA00022806"/>
    </source>
</evidence>
<evidence type="ECO:0000256" key="2">
    <source>
        <dbReference type="ARBA" id="ARBA00022741"/>
    </source>
</evidence>
<dbReference type="GO" id="GO:0000725">
    <property type="term" value="P:recombinational repair"/>
    <property type="evidence" value="ECO:0007669"/>
    <property type="project" value="TreeGrafter"/>
</dbReference>
<comment type="catalytic activity">
    <reaction evidence="8">
        <text>Couples ATP hydrolysis with the unwinding of duplex DNA by translocating in the 3'-5' direction.</text>
        <dbReference type="EC" id="5.6.2.4"/>
    </reaction>
</comment>
<dbReference type="CDD" id="cd17932">
    <property type="entry name" value="DEXQc_UvrD"/>
    <property type="match status" value="1"/>
</dbReference>
<dbReference type="InterPro" id="IPR000212">
    <property type="entry name" value="DNA_helicase_UvrD/REP"/>
</dbReference>
<dbReference type="Pfam" id="PF13361">
    <property type="entry name" value="UvrD_C"/>
    <property type="match status" value="1"/>
</dbReference>
<accession>A0A6I8MDW8</accession>
<protein>
    <recommendedName>
        <fullName evidence="9">DNA 3'-5' helicase</fullName>
        <ecNumber evidence="9">5.6.2.4</ecNumber>
    </recommendedName>
</protein>
<dbReference type="CDD" id="cd18807">
    <property type="entry name" value="SF1_C_UvrD"/>
    <property type="match status" value="1"/>
</dbReference>
<keyword evidence="15" id="KW-1185">Reference proteome</keyword>